<dbReference type="AlphaFoldDB" id="A0A1J5T8H5"/>
<gene>
    <name evidence="2" type="ORF">GALL_62350</name>
</gene>
<protein>
    <submittedName>
        <fullName evidence="2">Uncharacterized protein</fullName>
    </submittedName>
</protein>
<comment type="caution">
    <text evidence="2">The sequence shown here is derived from an EMBL/GenBank/DDBJ whole genome shotgun (WGS) entry which is preliminary data.</text>
</comment>
<evidence type="ECO:0000313" key="2">
    <source>
        <dbReference type="EMBL" id="OIR12536.1"/>
    </source>
</evidence>
<feature type="region of interest" description="Disordered" evidence="1">
    <location>
        <begin position="14"/>
        <end position="42"/>
    </location>
</feature>
<organism evidence="2">
    <name type="scientific">mine drainage metagenome</name>
    <dbReference type="NCBI Taxonomy" id="410659"/>
    <lineage>
        <taxon>unclassified sequences</taxon>
        <taxon>metagenomes</taxon>
        <taxon>ecological metagenomes</taxon>
    </lineage>
</organism>
<accession>A0A1J5T8H5</accession>
<dbReference type="EMBL" id="MLJW01000017">
    <property type="protein sequence ID" value="OIR12536.1"/>
    <property type="molecule type" value="Genomic_DNA"/>
</dbReference>
<feature type="compositionally biased region" description="Polar residues" evidence="1">
    <location>
        <begin position="14"/>
        <end position="23"/>
    </location>
</feature>
<feature type="compositionally biased region" description="Basic and acidic residues" evidence="1">
    <location>
        <begin position="24"/>
        <end position="38"/>
    </location>
</feature>
<sequence>MAVDSVSSNVQNTNIFLQQQQASRAKDVENDKDKDDVTSKSLTQKVDVQKAVTQQVVVEKSDAQKVDAQKADEKKAVVPTATRSSVNTSGQIVGSIIDTQA</sequence>
<proteinExistence type="predicted"/>
<evidence type="ECO:0000256" key="1">
    <source>
        <dbReference type="SAM" id="MobiDB-lite"/>
    </source>
</evidence>
<reference evidence="2" key="1">
    <citation type="submission" date="2016-10" db="EMBL/GenBank/DDBJ databases">
        <title>Sequence of Gallionella enrichment culture.</title>
        <authorList>
            <person name="Poehlein A."/>
            <person name="Muehling M."/>
            <person name="Daniel R."/>
        </authorList>
    </citation>
    <scope>NUCLEOTIDE SEQUENCE</scope>
</reference>
<name>A0A1J5T8H5_9ZZZZ</name>